<evidence type="ECO:0000256" key="9">
    <source>
        <dbReference type="ARBA" id="ARBA00023136"/>
    </source>
</evidence>
<dbReference type="InterPro" id="IPR020937">
    <property type="entry name" value="SecA_CS"/>
</dbReference>
<accession>X0WDS8</accession>
<dbReference type="Pfam" id="PF07516">
    <property type="entry name" value="SecA_SW"/>
    <property type="match status" value="1"/>
</dbReference>
<evidence type="ECO:0000256" key="1">
    <source>
        <dbReference type="ARBA" id="ARBA00004170"/>
    </source>
</evidence>
<comment type="similarity">
    <text evidence="2">Belongs to the SecA family.</text>
</comment>
<evidence type="ECO:0000256" key="8">
    <source>
        <dbReference type="ARBA" id="ARBA00023010"/>
    </source>
</evidence>
<dbReference type="Pfam" id="PF21090">
    <property type="entry name" value="P-loop_SecA"/>
    <property type="match status" value="1"/>
</dbReference>
<name>X0WDS8_9ZZZZ</name>
<keyword evidence="9" id="KW-0472">Membrane</keyword>
<dbReference type="GO" id="GO:0006886">
    <property type="term" value="P:intracellular protein transport"/>
    <property type="evidence" value="ECO:0007669"/>
    <property type="project" value="InterPro"/>
</dbReference>
<keyword evidence="8" id="KW-0811">Translocation</keyword>
<dbReference type="GO" id="GO:0005524">
    <property type="term" value="F:ATP binding"/>
    <property type="evidence" value="ECO:0007669"/>
    <property type="project" value="UniProtKB-KW"/>
</dbReference>
<evidence type="ECO:0000256" key="3">
    <source>
        <dbReference type="ARBA" id="ARBA00022448"/>
    </source>
</evidence>
<gene>
    <name evidence="11" type="ORF">S01H1_73381</name>
</gene>
<dbReference type="GO" id="GO:0006605">
    <property type="term" value="P:protein targeting"/>
    <property type="evidence" value="ECO:0007669"/>
    <property type="project" value="InterPro"/>
</dbReference>
<keyword evidence="3" id="KW-0813">Transport</keyword>
<organism evidence="11">
    <name type="scientific">marine sediment metagenome</name>
    <dbReference type="NCBI Taxonomy" id="412755"/>
    <lineage>
        <taxon>unclassified sequences</taxon>
        <taxon>metagenomes</taxon>
        <taxon>ecological metagenomes</taxon>
    </lineage>
</organism>
<dbReference type="PROSITE" id="PS01312">
    <property type="entry name" value="SECA"/>
    <property type="match status" value="1"/>
</dbReference>
<reference evidence="11" key="1">
    <citation type="journal article" date="2014" name="Front. Microbiol.">
        <title>High frequency of phylogenetically diverse reductive dehalogenase-homologous genes in deep subseafloor sedimentary metagenomes.</title>
        <authorList>
            <person name="Kawai M."/>
            <person name="Futagami T."/>
            <person name="Toyoda A."/>
            <person name="Takaki Y."/>
            <person name="Nishi S."/>
            <person name="Hori S."/>
            <person name="Arai W."/>
            <person name="Tsubouchi T."/>
            <person name="Morono Y."/>
            <person name="Uchiyama I."/>
            <person name="Ito T."/>
            <person name="Fujiyama A."/>
            <person name="Inagaki F."/>
            <person name="Takami H."/>
        </authorList>
    </citation>
    <scope>NUCLEOTIDE SEQUENCE</scope>
    <source>
        <strain evidence="11">Expedition CK06-06</strain>
    </source>
</reference>
<keyword evidence="7" id="KW-1278">Translocase</keyword>
<feature type="non-terminal residue" evidence="11">
    <location>
        <position position="242"/>
    </location>
</feature>
<dbReference type="GO" id="GO:0031522">
    <property type="term" value="C:cell envelope Sec protein transport complex"/>
    <property type="evidence" value="ECO:0007669"/>
    <property type="project" value="TreeGrafter"/>
</dbReference>
<keyword evidence="5" id="KW-0067">ATP-binding</keyword>
<dbReference type="InterPro" id="IPR044722">
    <property type="entry name" value="SecA_SF2_C"/>
</dbReference>
<dbReference type="SUPFAM" id="SSF81886">
    <property type="entry name" value="Helical scaffold and wing domains of SecA"/>
    <property type="match status" value="1"/>
</dbReference>
<sequence>GSVTIATNMAGRGTDIKLGQGVVKQECLLESGRWCCVICKFQKQCRRAKKPICGKANKMFECMTDPPCGVRIIATERHEARRIDRQLRGRSARQGDPGSSRFYLSLEDDLMRLFGSERIARVMDRIGMKEGEELVHPLLTKSIETAQKRVEQRNFAIRKHTLEYDDVMNKQREVIYGFRSEILGTKNPKGMLFDIISELVDEKVAVYLPEAAHRSEWDFHDLLNWLNNTFPVFLKEGDIDQE</sequence>
<dbReference type="InterPro" id="IPR000185">
    <property type="entry name" value="SecA"/>
</dbReference>
<evidence type="ECO:0000256" key="2">
    <source>
        <dbReference type="ARBA" id="ARBA00007650"/>
    </source>
</evidence>
<keyword evidence="4" id="KW-0547">Nucleotide-binding</keyword>
<evidence type="ECO:0000256" key="7">
    <source>
        <dbReference type="ARBA" id="ARBA00022967"/>
    </source>
</evidence>
<comment type="caution">
    <text evidence="11">The sequence shown here is derived from an EMBL/GenBank/DDBJ whole genome shotgun (WGS) entry which is preliminary data.</text>
</comment>
<dbReference type="PROSITE" id="PS51196">
    <property type="entry name" value="SECA_MOTOR_DEAD"/>
    <property type="match status" value="1"/>
</dbReference>
<keyword evidence="6" id="KW-0653">Protein transport</keyword>
<evidence type="ECO:0000256" key="4">
    <source>
        <dbReference type="ARBA" id="ARBA00022741"/>
    </source>
</evidence>
<dbReference type="Gene3D" id="3.40.50.300">
    <property type="entry name" value="P-loop containing nucleotide triphosphate hydrolases"/>
    <property type="match status" value="1"/>
</dbReference>
<dbReference type="EMBL" id="BARS01049030">
    <property type="protein sequence ID" value="GAG29129.1"/>
    <property type="molecule type" value="Genomic_DNA"/>
</dbReference>
<dbReference type="InterPro" id="IPR036266">
    <property type="entry name" value="SecA_Wing/Scaffold_sf"/>
</dbReference>
<dbReference type="AlphaFoldDB" id="X0WDS8"/>
<dbReference type="InterPro" id="IPR011116">
    <property type="entry name" value="SecA_Wing/Scaffold"/>
</dbReference>
<dbReference type="PANTHER" id="PTHR30612:SF0">
    <property type="entry name" value="CHLOROPLAST PROTEIN-TRANSPORTING ATPASE"/>
    <property type="match status" value="1"/>
</dbReference>
<dbReference type="PANTHER" id="PTHR30612">
    <property type="entry name" value="SECA INNER MEMBRANE COMPONENT OF SEC PROTEIN SECRETION SYSTEM"/>
    <property type="match status" value="1"/>
</dbReference>
<dbReference type="InterPro" id="IPR027417">
    <property type="entry name" value="P-loop_NTPase"/>
</dbReference>
<dbReference type="GO" id="GO:0017038">
    <property type="term" value="P:protein import"/>
    <property type="evidence" value="ECO:0007669"/>
    <property type="project" value="InterPro"/>
</dbReference>
<evidence type="ECO:0000313" key="11">
    <source>
        <dbReference type="EMBL" id="GAG29129.1"/>
    </source>
</evidence>
<dbReference type="Gene3D" id="1.10.3060.10">
    <property type="entry name" value="Helical scaffold and wing domains of SecA"/>
    <property type="match status" value="1"/>
</dbReference>
<protein>
    <recommendedName>
        <fullName evidence="10">SecA family profile domain-containing protein</fullName>
    </recommendedName>
</protein>
<dbReference type="GO" id="GO:0043952">
    <property type="term" value="P:protein transport by the Sec complex"/>
    <property type="evidence" value="ECO:0007669"/>
    <property type="project" value="TreeGrafter"/>
</dbReference>
<dbReference type="GO" id="GO:0005829">
    <property type="term" value="C:cytosol"/>
    <property type="evidence" value="ECO:0007669"/>
    <property type="project" value="TreeGrafter"/>
</dbReference>
<evidence type="ECO:0000259" key="10">
    <source>
        <dbReference type="PROSITE" id="PS51196"/>
    </source>
</evidence>
<dbReference type="GO" id="GO:0005886">
    <property type="term" value="C:plasma membrane"/>
    <property type="evidence" value="ECO:0007669"/>
    <property type="project" value="TreeGrafter"/>
</dbReference>
<proteinExistence type="inferred from homology"/>
<feature type="domain" description="SecA family profile" evidence="10">
    <location>
        <begin position="1"/>
        <end position="135"/>
    </location>
</feature>
<feature type="non-terminal residue" evidence="11">
    <location>
        <position position="1"/>
    </location>
</feature>
<evidence type="ECO:0000256" key="6">
    <source>
        <dbReference type="ARBA" id="ARBA00022927"/>
    </source>
</evidence>
<dbReference type="SUPFAM" id="SSF52540">
    <property type="entry name" value="P-loop containing nucleoside triphosphate hydrolases"/>
    <property type="match status" value="1"/>
</dbReference>
<comment type="subcellular location">
    <subcellularLocation>
        <location evidence="1">Membrane</location>
        <topology evidence="1">Peripheral membrane protein</topology>
    </subcellularLocation>
</comment>
<dbReference type="InterPro" id="IPR014018">
    <property type="entry name" value="SecA_motor_DEAD"/>
</dbReference>
<evidence type="ECO:0000256" key="5">
    <source>
        <dbReference type="ARBA" id="ARBA00022840"/>
    </source>
</evidence>